<dbReference type="RefSeq" id="WP_167636604.1">
    <property type="nucleotide sequence ID" value="NZ_JAATOP010000002.1"/>
</dbReference>
<protein>
    <recommendedName>
        <fullName evidence="3">Secreted protein</fullName>
    </recommendedName>
</protein>
<name>A0ABX0VWG0_9RHOB</name>
<sequence>MDWTSLLLIGSMGLGLVFEFNIDGGVETDVNDEADMMETDEHAASMMSFEEDIDAEIDIWDTPIIDYGPIDPEVAVLPWGDPEVDTEVFGEMAA</sequence>
<dbReference type="EMBL" id="JAATOP010000002">
    <property type="protein sequence ID" value="NIY71626.1"/>
    <property type="molecule type" value="Genomic_DNA"/>
</dbReference>
<evidence type="ECO:0000313" key="2">
    <source>
        <dbReference type="Proteomes" id="UP000709466"/>
    </source>
</evidence>
<organism evidence="1 2">
    <name type="scientific">Marivivens donghaensis</name>
    <dbReference type="NCBI Taxonomy" id="1699413"/>
    <lineage>
        <taxon>Bacteria</taxon>
        <taxon>Pseudomonadati</taxon>
        <taxon>Pseudomonadota</taxon>
        <taxon>Alphaproteobacteria</taxon>
        <taxon>Rhodobacterales</taxon>
        <taxon>Paracoccaceae</taxon>
        <taxon>Marivivens group</taxon>
        <taxon>Marivivens</taxon>
    </lineage>
</organism>
<proteinExistence type="predicted"/>
<reference evidence="1 2" key="1">
    <citation type="submission" date="2020-03" db="EMBL/GenBank/DDBJ databases">
        <title>Bacterial isolates of synthetic phycosphere.</title>
        <authorList>
            <person name="Fu H."/>
            <person name="Moran M.A."/>
        </authorList>
    </citation>
    <scope>NUCLEOTIDE SEQUENCE [LARGE SCALE GENOMIC DNA]</scope>
    <source>
        <strain evidence="1 2">HF1</strain>
    </source>
</reference>
<evidence type="ECO:0008006" key="3">
    <source>
        <dbReference type="Google" id="ProtNLM"/>
    </source>
</evidence>
<comment type="caution">
    <text evidence="1">The sequence shown here is derived from an EMBL/GenBank/DDBJ whole genome shotgun (WGS) entry which is preliminary data.</text>
</comment>
<keyword evidence="2" id="KW-1185">Reference proteome</keyword>
<dbReference type="Proteomes" id="UP000709466">
    <property type="component" value="Unassembled WGS sequence"/>
</dbReference>
<gene>
    <name evidence="1" type="ORF">HCZ30_04160</name>
</gene>
<evidence type="ECO:0000313" key="1">
    <source>
        <dbReference type="EMBL" id="NIY71626.1"/>
    </source>
</evidence>
<accession>A0ABX0VWG0</accession>